<dbReference type="EMBL" id="JAPFFL010000014">
    <property type="protein sequence ID" value="KAJ6678243.1"/>
    <property type="molecule type" value="Genomic_DNA"/>
</dbReference>
<sequence length="128" mass="14229">MDAEVVIIVEPTIPENVEQIVAILLKHGIMSLGHQIICLSCLRKQEGIRLRFQLSYEFASYGTPKGSCQKFSRGNCHASSSSSVVTELFLSNWQGFFFVHVPVLLRQKSLKALLDLVGARSCDVYGNI</sequence>
<dbReference type="AlphaFoldDB" id="A0A9Q0SIG0"/>
<reference evidence="1" key="1">
    <citation type="submission" date="2022-11" db="EMBL/GenBank/DDBJ databases">
        <authorList>
            <person name="Hyden B.L."/>
            <person name="Feng K."/>
            <person name="Yates T."/>
            <person name="Jawdy S."/>
            <person name="Smart L.B."/>
            <person name="Muchero W."/>
        </authorList>
    </citation>
    <scope>NUCLEOTIDE SEQUENCE</scope>
    <source>
        <tissue evidence="1">Shoot tip</tissue>
    </source>
</reference>
<dbReference type="Proteomes" id="UP001151529">
    <property type="component" value="Chromosome 7"/>
</dbReference>
<reference evidence="1" key="2">
    <citation type="journal article" date="2023" name="Int. J. Mol. Sci.">
        <title>De Novo Assembly and Annotation of 11 Diverse Shrub Willow (Salix) Genomes Reveals Novel Gene Organization in Sex-Linked Regions.</title>
        <authorList>
            <person name="Hyden B."/>
            <person name="Feng K."/>
            <person name="Yates T.B."/>
            <person name="Jawdy S."/>
            <person name="Cereghino C."/>
            <person name="Smart L.B."/>
            <person name="Muchero W."/>
        </authorList>
    </citation>
    <scope>NUCLEOTIDE SEQUENCE [LARGE SCALE GENOMIC DNA]</scope>
    <source>
        <tissue evidence="1">Shoot tip</tissue>
    </source>
</reference>
<organism evidence="1 2">
    <name type="scientific">Salix viminalis</name>
    <name type="common">Common osier</name>
    <name type="synonym">Basket willow</name>
    <dbReference type="NCBI Taxonomy" id="40686"/>
    <lineage>
        <taxon>Eukaryota</taxon>
        <taxon>Viridiplantae</taxon>
        <taxon>Streptophyta</taxon>
        <taxon>Embryophyta</taxon>
        <taxon>Tracheophyta</taxon>
        <taxon>Spermatophyta</taxon>
        <taxon>Magnoliopsida</taxon>
        <taxon>eudicotyledons</taxon>
        <taxon>Gunneridae</taxon>
        <taxon>Pentapetalae</taxon>
        <taxon>rosids</taxon>
        <taxon>fabids</taxon>
        <taxon>Malpighiales</taxon>
        <taxon>Salicaceae</taxon>
        <taxon>Saliceae</taxon>
        <taxon>Salix</taxon>
    </lineage>
</organism>
<accession>A0A9Q0SIG0</accession>
<gene>
    <name evidence="1" type="ORF">OIU85_008798</name>
</gene>
<evidence type="ECO:0000313" key="2">
    <source>
        <dbReference type="Proteomes" id="UP001151529"/>
    </source>
</evidence>
<evidence type="ECO:0000313" key="1">
    <source>
        <dbReference type="EMBL" id="KAJ6678243.1"/>
    </source>
</evidence>
<keyword evidence="2" id="KW-1185">Reference proteome</keyword>
<dbReference type="OrthoDB" id="1412759at2759"/>
<name>A0A9Q0SIG0_SALVM</name>
<proteinExistence type="predicted"/>
<comment type="caution">
    <text evidence="1">The sequence shown here is derived from an EMBL/GenBank/DDBJ whole genome shotgun (WGS) entry which is preliminary data.</text>
</comment>
<protein>
    <submittedName>
        <fullName evidence="1">Uncharacterized protein</fullName>
    </submittedName>
</protein>